<dbReference type="InterPro" id="IPR002035">
    <property type="entry name" value="VWF_A"/>
</dbReference>
<dbReference type="InterPro" id="IPR036465">
    <property type="entry name" value="vWFA_dom_sf"/>
</dbReference>
<feature type="transmembrane region" description="Helical" evidence="1">
    <location>
        <begin position="6"/>
        <end position="22"/>
    </location>
</feature>
<keyword evidence="1" id="KW-0472">Membrane</keyword>
<organism evidence="3 4">
    <name type="scientific">Candidatus Liptonbacteria bacterium RIFCSPLOWO2_01_FULL_52_25</name>
    <dbReference type="NCBI Taxonomy" id="1798650"/>
    <lineage>
        <taxon>Bacteria</taxon>
        <taxon>Candidatus Liptoniibacteriota</taxon>
    </lineage>
</organism>
<sequence>MIFTYIEYLALLPLFFLVWAWARRGLWKRRPRQWLEQPALRQVKRSNIISRLAFAVPLLCWLAISCLLIFALANPKTRSHSTFVVLEKKVFVFSYDASTSMGRGPESAMEKIRVIALDFVRRRKGDVIGITAYSGKGVGVGRRVPGSARILMYPTEDVAQVEAAINSVEATMFGAYTAIGDGIFVSILALIDQEARVVMGDRYDRKLLEDNLWSIGEDYEDLSYAKEMVQRIGPQTGKYVILFTDGKYNNGLQPYKAMWFAKLLGMKVHFVAFNSTGATGLNPEDQRKHKEEIVQATLETGGMYLESSTVEGIAPLLREVENAEKSRVMLAGEPREENQQYTLFVWAALLFMLWVLFENIWMKVPG</sequence>
<dbReference type="PROSITE" id="PS50234">
    <property type="entry name" value="VWFA"/>
    <property type="match status" value="1"/>
</dbReference>
<keyword evidence="1" id="KW-1133">Transmembrane helix</keyword>
<feature type="transmembrane region" description="Helical" evidence="1">
    <location>
        <begin position="52"/>
        <end position="73"/>
    </location>
</feature>
<accession>A0A1G2CFR6</accession>
<dbReference type="EMBL" id="MHLA01000005">
    <property type="protein sequence ID" value="OGZ00239.1"/>
    <property type="molecule type" value="Genomic_DNA"/>
</dbReference>
<name>A0A1G2CFR6_9BACT</name>
<evidence type="ECO:0000256" key="1">
    <source>
        <dbReference type="SAM" id="Phobius"/>
    </source>
</evidence>
<evidence type="ECO:0000313" key="3">
    <source>
        <dbReference type="EMBL" id="OGZ00239.1"/>
    </source>
</evidence>
<dbReference type="SUPFAM" id="SSF53300">
    <property type="entry name" value="vWA-like"/>
    <property type="match status" value="1"/>
</dbReference>
<reference evidence="3 4" key="1">
    <citation type="journal article" date="2016" name="Nat. Commun.">
        <title>Thousands of microbial genomes shed light on interconnected biogeochemical processes in an aquifer system.</title>
        <authorList>
            <person name="Anantharaman K."/>
            <person name="Brown C.T."/>
            <person name="Hug L.A."/>
            <person name="Sharon I."/>
            <person name="Castelle C.J."/>
            <person name="Probst A.J."/>
            <person name="Thomas B.C."/>
            <person name="Singh A."/>
            <person name="Wilkins M.J."/>
            <person name="Karaoz U."/>
            <person name="Brodie E.L."/>
            <person name="Williams K.H."/>
            <person name="Hubbard S.S."/>
            <person name="Banfield J.F."/>
        </authorList>
    </citation>
    <scope>NUCLEOTIDE SEQUENCE [LARGE SCALE GENOMIC DNA]</scope>
</reference>
<keyword evidence="1" id="KW-0812">Transmembrane</keyword>
<proteinExistence type="predicted"/>
<dbReference type="Gene3D" id="3.40.50.410">
    <property type="entry name" value="von Willebrand factor, type A domain"/>
    <property type="match status" value="1"/>
</dbReference>
<dbReference type="STRING" id="1798650.A2945_04390"/>
<dbReference type="AlphaFoldDB" id="A0A1G2CFR6"/>
<protein>
    <recommendedName>
        <fullName evidence="2">VWFA domain-containing protein</fullName>
    </recommendedName>
</protein>
<feature type="domain" description="VWFA" evidence="2">
    <location>
        <begin position="90"/>
        <end position="320"/>
    </location>
</feature>
<evidence type="ECO:0000259" key="2">
    <source>
        <dbReference type="PROSITE" id="PS50234"/>
    </source>
</evidence>
<feature type="transmembrane region" description="Helical" evidence="1">
    <location>
        <begin position="343"/>
        <end position="361"/>
    </location>
</feature>
<gene>
    <name evidence="3" type="ORF">A2945_04390</name>
</gene>
<evidence type="ECO:0000313" key="4">
    <source>
        <dbReference type="Proteomes" id="UP000178880"/>
    </source>
</evidence>
<dbReference type="Proteomes" id="UP000178880">
    <property type="component" value="Unassembled WGS sequence"/>
</dbReference>
<comment type="caution">
    <text evidence="3">The sequence shown here is derived from an EMBL/GenBank/DDBJ whole genome shotgun (WGS) entry which is preliminary data.</text>
</comment>